<evidence type="ECO:0000313" key="1">
    <source>
        <dbReference type="EMBL" id="GEW27440.1"/>
    </source>
</evidence>
<dbReference type="AlphaFoldDB" id="A0A699GXV0"/>
<protein>
    <submittedName>
        <fullName evidence="1">Uncharacterized protein</fullName>
    </submittedName>
</protein>
<proteinExistence type="predicted"/>
<name>A0A699GXV0_TANCI</name>
<reference evidence="1" key="1">
    <citation type="journal article" date="2019" name="Sci. Rep.">
        <title>Draft genome of Tanacetum cinerariifolium, the natural source of mosquito coil.</title>
        <authorList>
            <person name="Yamashiro T."/>
            <person name="Shiraishi A."/>
            <person name="Satake H."/>
            <person name="Nakayama K."/>
        </authorList>
    </citation>
    <scope>NUCLEOTIDE SEQUENCE</scope>
</reference>
<dbReference type="EMBL" id="BKCJ010051756">
    <property type="protein sequence ID" value="GEW27440.1"/>
    <property type="molecule type" value="Genomic_DNA"/>
</dbReference>
<gene>
    <name evidence="1" type="ORF">Tci_199416</name>
</gene>
<sequence>MPSEAVEKRMDANALDEIDGTKGEQVPIHVVKKGNLEFLKKGIKHYKRWYWNDPELKNKWYITQLYEMHLLLNPSQREELENELTSREELAVLQVEFADMEVRMQELMEEFKKS</sequence>
<comment type="caution">
    <text evidence="1">The sequence shown here is derived from an EMBL/GenBank/DDBJ whole genome shotgun (WGS) entry which is preliminary data.</text>
</comment>
<organism evidence="1">
    <name type="scientific">Tanacetum cinerariifolium</name>
    <name type="common">Dalmatian daisy</name>
    <name type="synonym">Chrysanthemum cinerariifolium</name>
    <dbReference type="NCBI Taxonomy" id="118510"/>
    <lineage>
        <taxon>Eukaryota</taxon>
        <taxon>Viridiplantae</taxon>
        <taxon>Streptophyta</taxon>
        <taxon>Embryophyta</taxon>
        <taxon>Tracheophyta</taxon>
        <taxon>Spermatophyta</taxon>
        <taxon>Magnoliopsida</taxon>
        <taxon>eudicotyledons</taxon>
        <taxon>Gunneridae</taxon>
        <taxon>Pentapetalae</taxon>
        <taxon>asterids</taxon>
        <taxon>campanulids</taxon>
        <taxon>Asterales</taxon>
        <taxon>Asteraceae</taxon>
        <taxon>Asteroideae</taxon>
        <taxon>Anthemideae</taxon>
        <taxon>Anthemidinae</taxon>
        <taxon>Tanacetum</taxon>
    </lineage>
</organism>
<accession>A0A699GXV0</accession>